<reference evidence="1" key="1">
    <citation type="submission" date="2021-06" db="EMBL/GenBank/DDBJ databases">
        <title>Novel species in genus Arthrobacter.</title>
        <authorList>
            <person name="Zhang G."/>
        </authorList>
    </citation>
    <scope>NUCLEOTIDE SEQUENCE</scope>
    <source>
        <strain evidence="1">Zg-ZUI122</strain>
    </source>
</reference>
<dbReference type="KEGG" id="asun:KG104_04300"/>
<proteinExistence type="predicted"/>
<protein>
    <submittedName>
        <fullName evidence="1">Uncharacterized protein</fullName>
    </submittedName>
</protein>
<dbReference type="RefSeq" id="WP_104055102.1">
    <property type="nucleotide sequence ID" value="NZ_CP076456.1"/>
</dbReference>
<keyword evidence="2" id="KW-1185">Reference proteome</keyword>
<evidence type="ECO:0000313" key="1">
    <source>
        <dbReference type="EMBL" id="QWQ37024.1"/>
    </source>
</evidence>
<organism evidence="1 2">
    <name type="scientific">Arthrobacter sunyaminii</name>
    <dbReference type="NCBI Taxonomy" id="2816859"/>
    <lineage>
        <taxon>Bacteria</taxon>
        <taxon>Bacillati</taxon>
        <taxon>Actinomycetota</taxon>
        <taxon>Actinomycetes</taxon>
        <taxon>Micrococcales</taxon>
        <taxon>Micrococcaceae</taxon>
        <taxon>Arthrobacter</taxon>
    </lineage>
</organism>
<evidence type="ECO:0000313" key="2">
    <source>
        <dbReference type="Proteomes" id="UP000680588"/>
    </source>
</evidence>
<accession>A0A975S735</accession>
<dbReference type="EMBL" id="CP076456">
    <property type="protein sequence ID" value="QWQ37024.1"/>
    <property type="molecule type" value="Genomic_DNA"/>
</dbReference>
<gene>
    <name evidence="1" type="ORF">KG104_04300</name>
</gene>
<name>A0A975S735_9MICC</name>
<sequence>MAGVLLAGTALSGCGFAALEPGAAEELRKEVASVTEAAHSGRYQEALRDLDNLAERLETAAEEGDVSQTREERISAAIDAVRLSLEAEIALQK</sequence>
<dbReference type="AlphaFoldDB" id="A0A975S735"/>
<dbReference type="Proteomes" id="UP000680588">
    <property type="component" value="Chromosome"/>
</dbReference>